<accession>A0A6A4SP22</accession>
<reference evidence="2 3" key="1">
    <citation type="submission" date="2019-06" db="EMBL/GenBank/DDBJ databases">
        <title>Draft genomes of female and male turbot (Scophthalmus maximus).</title>
        <authorList>
            <person name="Xu H."/>
            <person name="Xu X.-W."/>
            <person name="Shao C."/>
            <person name="Chen S."/>
        </authorList>
    </citation>
    <scope>NUCLEOTIDE SEQUENCE [LARGE SCALE GENOMIC DNA]</scope>
    <source>
        <strain evidence="2">Ysfricsl-2016a</strain>
        <tissue evidence="2">Blood</tissue>
    </source>
</reference>
<evidence type="ECO:0000313" key="3">
    <source>
        <dbReference type="Proteomes" id="UP000438429"/>
    </source>
</evidence>
<feature type="region of interest" description="Disordered" evidence="1">
    <location>
        <begin position="64"/>
        <end position="83"/>
    </location>
</feature>
<sequence length="83" mass="9336">MLCNYGYEVERCFNCPYGNGSHVPEDYEGWTNSVIKDTMAVDLQFVRDQLFFSGLSSEVQLLPPERTGPEVQQAAGFRPEEAA</sequence>
<protein>
    <submittedName>
        <fullName evidence="2">Uncharacterized protein</fullName>
    </submittedName>
</protein>
<dbReference type="AlphaFoldDB" id="A0A6A4SP22"/>
<evidence type="ECO:0000256" key="1">
    <source>
        <dbReference type="SAM" id="MobiDB-lite"/>
    </source>
</evidence>
<comment type="caution">
    <text evidence="2">The sequence shown here is derived from an EMBL/GenBank/DDBJ whole genome shotgun (WGS) entry which is preliminary data.</text>
</comment>
<dbReference type="Proteomes" id="UP000438429">
    <property type="component" value="Unassembled WGS sequence"/>
</dbReference>
<organism evidence="2 3">
    <name type="scientific">Scophthalmus maximus</name>
    <name type="common">Turbot</name>
    <name type="synonym">Psetta maxima</name>
    <dbReference type="NCBI Taxonomy" id="52904"/>
    <lineage>
        <taxon>Eukaryota</taxon>
        <taxon>Metazoa</taxon>
        <taxon>Chordata</taxon>
        <taxon>Craniata</taxon>
        <taxon>Vertebrata</taxon>
        <taxon>Euteleostomi</taxon>
        <taxon>Actinopterygii</taxon>
        <taxon>Neopterygii</taxon>
        <taxon>Teleostei</taxon>
        <taxon>Neoteleostei</taxon>
        <taxon>Acanthomorphata</taxon>
        <taxon>Carangaria</taxon>
        <taxon>Pleuronectiformes</taxon>
        <taxon>Pleuronectoidei</taxon>
        <taxon>Scophthalmidae</taxon>
        <taxon>Scophthalmus</taxon>
    </lineage>
</organism>
<gene>
    <name evidence="2" type="ORF">F2P81_012207</name>
</gene>
<proteinExistence type="predicted"/>
<name>A0A6A4SP22_SCOMX</name>
<evidence type="ECO:0000313" key="2">
    <source>
        <dbReference type="EMBL" id="KAF0034449.1"/>
    </source>
</evidence>
<dbReference type="EMBL" id="VEVO01000011">
    <property type="protein sequence ID" value="KAF0034449.1"/>
    <property type="molecule type" value="Genomic_DNA"/>
</dbReference>